<comment type="caution">
    <text evidence="2">The sequence shown here is derived from an EMBL/GenBank/DDBJ whole genome shotgun (WGS) entry which is preliminary data.</text>
</comment>
<dbReference type="GO" id="GO:0003676">
    <property type="term" value="F:nucleic acid binding"/>
    <property type="evidence" value="ECO:0007669"/>
    <property type="project" value="InterPro"/>
</dbReference>
<dbReference type="Proteomes" id="UP001172457">
    <property type="component" value="Chromosome 4"/>
</dbReference>
<dbReference type="EMBL" id="JARYMX010000004">
    <property type="protein sequence ID" value="KAJ9551932.1"/>
    <property type="molecule type" value="Genomic_DNA"/>
</dbReference>
<dbReference type="AlphaFoldDB" id="A0AA38W809"/>
<keyword evidence="3" id="KW-1185">Reference proteome</keyword>
<organism evidence="2 3">
    <name type="scientific">Centaurea solstitialis</name>
    <name type="common">yellow star-thistle</name>
    <dbReference type="NCBI Taxonomy" id="347529"/>
    <lineage>
        <taxon>Eukaryota</taxon>
        <taxon>Viridiplantae</taxon>
        <taxon>Streptophyta</taxon>
        <taxon>Embryophyta</taxon>
        <taxon>Tracheophyta</taxon>
        <taxon>Spermatophyta</taxon>
        <taxon>Magnoliopsida</taxon>
        <taxon>eudicotyledons</taxon>
        <taxon>Gunneridae</taxon>
        <taxon>Pentapetalae</taxon>
        <taxon>asterids</taxon>
        <taxon>campanulids</taxon>
        <taxon>Asterales</taxon>
        <taxon>Asteraceae</taxon>
        <taxon>Carduoideae</taxon>
        <taxon>Cardueae</taxon>
        <taxon>Centaureinae</taxon>
        <taxon>Centaurea</taxon>
    </lineage>
</organism>
<gene>
    <name evidence="2" type="ORF">OSB04_015977</name>
</gene>
<sequence>MGTRLQFCTAFHPHLDGQNERTSQTLEIILRVYVLGVGDSWDTYLPLAGFRASLAIMPHRDCAEDEGKHRDDLRAVMDRPETSKKLYRQAKVGFRYHRGKEYSDSERGASSALVTMCVGKVAYRTELPSELSQLRKCLAEESVHIPTNSVLVDENTECRVGRETKTLQNKKIGLVKAHLEYRKGVKKIEKGLRALCHLVKLVMISTVRSAFDHRGSIVVAFLTQGFPGEFGRKWDSLNVSKLMVPPGRLKGRAWLEVPISREAQFHVLGCYMDEEVGEKPVEVATVGEETQDEMVSGSTPAILTTEEIPSQIVGSAEGVSMEASGGDAGIVGSNLPPSS</sequence>
<evidence type="ECO:0000313" key="2">
    <source>
        <dbReference type="EMBL" id="KAJ9551932.1"/>
    </source>
</evidence>
<evidence type="ECO:0000313" key="3">
    <source>
        <dbReference type="Proteomes" id="UP001172457"/>
    </source>
</evidence>
<accession>A0AA38W809</accession>
<dbReference type="Gene3D" id="3.30.420.10">
    <property type="entry name" value="Ribonuclease H-like superfamily/Ribonuclease H"/>
    <property type="match status" value="1"/>
</dbReference>
<dbReference type="InterPro" id="IPR036397">
    <property type="entry name" value="RNaseH_sf"/>
</dbReference>
<reference evidence="2" key="1">
    <citation type="submission" date="2023-03" db="EMBL/GenBank/DDBJ databases">
        <title>Chromosome-scale reference genome and RAD-based genetic map of yellow starthistle (Centaurea solstitialis) reveal putative structural variation and QTLs associated with invader traits.</title>
        <authorList>
            <person name="Reatini B."/>
            <person name="Cang F.A."/>
            <person name="Jiang Q."/>
            <person name="Mckibben M.T.W."/>
            <person name="Barker M.S."/>
            <person name="Rieseberg L.H."/>
            <person name="Dlugosch K.M."/>
        </authorList>
    </citation>
    <scope>NUCLEOTIDE SEQUENCE</scope>
    <source>
        <strain evidence="2">CAN-66</strain>
        <tissue evidence="2">Leaf</tissue>
    </source>
</reference>
<name>A0AA38W809_9ASTR</name>
<evidence type="ECO:0000256" key="1">
    <source>
        <dbReference type="SAM" id="MobiDB-lite"/>
    </source>
</evidence>
<protein>
    <submittedName>
        <fullName evidence="2">Uncharacterized protein</fullName>
    </submittedName>
</protein>
<proteinExistence type="predicted"/>
<feature type="region of interest" description="Disordered" evidence="1">
    <location>
        <begin position="319"/>
        <end position="339"/>
    </location>
</feature>